<feature type="domain" description="Enoyl reductase (ER)" evidence="7">
    <location>
        <begin position="8"/>
        <end position="346"/>
    </location>
</feature>
<evidence type="ECO:0000256" key="1">
    <source>
        <dbReference type="ARBA" id="ARBA00001947"/>
    </source>
</evidence>
<keyword evidence="9" id="KW-1185">Reference proteome</keyword>
<dbReference type="GO" id="GO:0000721">
    <property type="term" value="F:(R,R)-butanediol dehydrogenase activity"/>
    <property type="evidence" value="ECO:0007669"/>
    <property type="project" value="TreeGrafter"/>
</dbReference>
<dbReference type="Proteomes" id="UP000321816">
    <property type="component" value="Chromosome"/>
</dbReference>
<dbReference type="Gene3D" id="3.40.50.720">
    <property type="entry name" value="NAD(P)-binding Rossmann-like Domain"/>
    <property type="match status" value="1"/>
</dbReference>
<dbReference type="Gene3D" id="3.90.180.10">
    <property type="entry name" value="Medium-chain alcohol dehydrogenases, catalytic domain"/>
    <property type="match status" value="1"/>
</dbReference>
<dbReference type="SMART" id="SM00829">
    <property type="entry name" value="PKS_ER"/>
    <property type="match status" value="1"/>
</dbReference>
<dbReference type="RefSeq" id="WP_147803203.1">
    <property type="nucleotide sequence ID" value="NZ_CP144914.1"/>
</dbReference>
<keyword evidence="3 6" id="KW-0479">Metal-binding</keyword>
<accession>A0A5C7FIG5</accession>
<dbReference type="PROSITE" id="PS00059">
    <property type="entry name" value="ADH_ZINC"/>
    <property type="match status" value="1"/>
</dbReference>
<reference evidence="8 9" key="1">
    <citation type="submission" date="2024-01" db="EMBL/GenBank/DDBJ databases">
        <title>Complete Genome Sequence of Alkalicoccus halolimnae BZ-SZ-XJ29T, a Moderately Halophilic Bacterium Isolated from a Salt Lake.</title>
        <authorList>
            <person name="Zhao B."/>
        </authorList>
    </citation>
    <scope>NUCLEOTIDE SEQUENCE [LARGE SCALE GENOMIC DNA]</scope>
    <source>
        <strain evidence="8 9">BZ-SZ-XJ29</strain>
    </source>
</reference>
<gene>
    <name evidence="8" type="ORF">FTX54_004780</name>
</gene>
<organism evidence="8 9">
    <name type="scientific">Alkalicoccus halolimnae</name>
    <dbReference type="NCBI Taxonomy" id="1667239"/>
    <lineage>
        <taxon>Bacteria</taxon>
        <taxon>Bacillati</taxon>
        <taxon>Bacillota</taxon>
        <taxon>Bacilli</taxon>
        <taxon>Bacillales</taxon>
        <taxon>Bacillaceae</taxon>
        <taxon>Alkalicoccus</taxon>
    </lineage>
</organism>
<dbReference type="CDD" id="cd08233">
    <property type="entry name" value="butanediol_DH_like"/>
    <property type="match status" value="1"/>
</dbReference>
<dbReference type="GO" id="GO:0008270">
    <property type="term" value="F:zinc ion binding"/>
    <property type="evidence" value="ECO:0007669"/>
    <property type="project" value="InterPro"/>
</dbReference>
<keyword evidence="5" id="KW-0560">Oxidoreductase</keyword>
<dbReference type="AlphaFoldDB" id="A0A5C7FIG5"/>
<dbReference type="InterPro" id="IPR002328">
    <property type="entry name" value="ADH_Zn_CS"/>
</dbReference>
<proteinExistence type="inferred from homology"/>
<evidence type="ECO:0000256" key="4">
    <source>
        <dbReference type="ARBA" id="ARBA00022833"/>
    </source>
</evidence>
<dbReference type="InterPro" id="IPR036291">
    <property type="entry name" value="NAD(P)-bd_dom_sf"/>
</dbReference>
<dbReference type="Pfam" id="PF08240">
    <property type="entry name" value="ADH_N"/>
    <property type="match status" value="1"/>
</dbReference>
<protein>
    <submittedName>
        <fullName evidence="8">2,3-butanediol dehydrogenase</fullName>
    </submittedName>
</protein>
<comment type="cofactor">
    <cofactor evidence="1 6">
        <name>Zn(2+)</name>
        <dbReference type="ChEBI" id="CHEBI:29105"/>
    </cofactor>
</comment>
<dbReference type="InterPro" id="IPR011032">
    <property type="entry name" value="GroES-like_sf"/>
</dbReference>
<dbReference type="InterPro" id="IPR013149">
    <property type="entry name" value="ADH-like_C"/>
</dbReference>
<comment type="similarity">
    <text evidence="2 6">Belongs to the zinc-containing alcohol dehydrogenase family.</text>
</comment>
<evidence type="ECO:0000256" key="5">
    <source>
        <dbReference type="ARBA" id="ARBA00023002"/>
    </source>
</evidence>
<dbReference type="InterPro" id="IPR020843">
    <property type="entry name" value="ER"/>
</dbReference>
<dbReference type="KEGG" id="ahal:FTX54_004780"/>
<evidence type="ECO:0000313" key="8">
    <source>
        <dbReference type="EMBL" id="WWD80879.1"/>
    </source>
</evidence>
<sequence length="349" mass="37325">MKAAVWYKAKDLRVEQAEEPSVKGEHDVKVKVKWCGICGSDLHEYLAGPIFIPEGSPHPISGQQAPIIMGHEFAGEVTEVGSKVTKVKAGDRVAIEPILAPNENGRYTDEKYNLTDLLGFHGLSGGGGGFSEFTVVGEHMVHIIPEELSFEQGALVEPAAVGLHAVRQSSLKAGDTAAVFGAGPIGLMVIDALKAAGASKIYAVEVSESRQKKAENLGAVVINASSDDAVKVIQDEIGGVDVAFEVTGIPKVLNQAVHSTHSGGETVIVSIWEGEASLQPNDIVIKERTVKGIIAYRHIYPAVMELMKQGHFQADMMVTDKIRLDEVVDKGFEVLSTDKSQVKILVSPE</sequence>
<dbReference type="InterPro" id="IPR013154">
    <property type="entry name" value="ADH-like_N"/>
</dbReference>
<evidence type="ECO:0000259" key="7">
    <source>
        <dbReference type="SMART" id="SM00829"/>
    </source>
</evidence>
<name>A0A5C7FIG5_9BACI</name>
<dbReference type="EMBL" id="CP144914">
    <property type="protein sequence ID" value="WWD80879.1"/>
    <property type="molecule type" value="Genomic_DNA"/>
</dbReference>
<dbReference type="SUPFAM" id="SSF50129">
    <property type="entry name" value="GroES-like"/>
    <property type="match status" value="1"/>
</dbReference>
<dbReference type="Pfam" id="PF00107">
    <property type="entry name" value="ADH_zinc_N"/>
    <property type="match status" value="1"/>
</dbReference>
<evidence type="ECO:0000313" key="9">
    <source>
        <dbReference type="Proteomes" id="UP000321816"/>
    </source>
</evidence>
<dbReference type="OrthoDB" id="9770238at2"/>
<evidence type="ECO:0000256" key="2">
    <source>
        <dbReference type="ARBA" id="ARBA00008072"/>
    </source>
</evidence>
<evidence type="ECO:0000256" key="6">
    <source>
        <dbReference type="RuleBase" id="RU361277"/>
    </source>
</evidence>
<dbReference type="SUPFAM" id="SSF51735">
    <property type="entry name" value="NAD(P)-binding Rossmann-fold domains"/>
    <property type="match status" value="1"/>
</dbReference>
<dbReference type="PANTHER" id="PTHR43161">
    <property type="entry name" value="SORBITOL DEHYDROGENASE"/>
    <property type="match status" value="1"/>
</dbReference>
<evidence type="ECO:0000256" key="3">
    <source>
        <dbReference type="ARBA" id="ARBA00022723"/>
    </source>
</evidence>
<keyword evidence="4 6" id="KW-0862">Zinc</keyword>
<dbReference type="PANTHER" id="PTHR43161:SF26">
    <property type="entry name" value="GALACTITOL 1-PHOSPHATE 5-DEHYDROGENASE"/>
    <property type="match status" value="1"/>
</dbReference>